<organism evidence="2 3">
    <name type="scientific">Popillia japonica</name>
    <name type="common">Japanese beetle</name>
    <dbReference type="NCBI Taxonomy" id="7064"/>
    <lineage>
        <taxon>Eukaryota</taxon>
        <taxon>Metazoa</taxon>
        <taxon>Ecdysozoa</taxon>
        <taxon>Arthropoda</taxon>
        <taxon>Hexapoda</taxon>
        <taxon>Insecta</taxon>
        <taxon>Pterygota</taxon>
        <taxon>Neoptera</taxon>
        <taxon>Endopterygota</taxon>
        <taxon>Coleoptera</taxon>
        <taxon>Polyphaga</taxon>
        <taxon>Scarabaeiformia</taxon>
        <taxon>Scarabaeidae</taxon>
        <taxon>Rutelinae</taxon>
        <taxon>Popillia</taxon>
    </lineage>
</organism>
<evidence type="ECO:0000313" key="3">
    <source>
        <dbReference type="Proteomes" id="UP001458880"/>
    </source>
</evidence>
<gene>
    <name evidence="2" type="ORF">QE152_g26194</name>
</gene>
<dbReference type="Proteomes" id="UP001458880">
    <property type="component" value="Unassembled WGS sequence"/>
</dbReference>
<evidence type="ECO:0000313" key="2">
    <source>
        <dbReference type="EMBL" id="KAK9710171.1"/>
    </source>
</evidence>
<feature type="region of interest" description="Disordered" evidence="1">
    <location>
        <begin position="1"/>
        <end position="44"/>
    </location>
</feature>
<reference evidence="2 3" key="1">
    <citation type="journal article" date="2024" name="BMC Genomics">
        <title>De novo assembly and annotation of Popillia japonica's genome with initial clues to its potential as an invasive pest.</title>
        <authorList>
            <person name="Cucini C."/>
            <person name="Boschi S."/>
            <person name="Funari R."/>
            <person name="Cardaioli E."/>
            <person name="Iannotti N."/>
            <person name="Marturano G."/>
            <person name="Paoli F."/>
            <person name="Bruttini M."/>
            <person name="Carapelli A."/>
            <person name="Frati F."/>
            <person name="Nardi F."/>
        </authorList>
    </citation>
    <scope>NUCLEOTIDE SEQUENCE [LARGE SCALE GENOMIC DNA]</scope>
    <source>
        <strain evidence="2">DMR45628</strain>
    </source>
</reference>
<comment type="caution">
    <text evidence="2">The sequence shown here is derived from an EMBL/GenBank/DDBJ whole genome shotgun (WGS) entry which is preliminary data.</text>
</comment>
<accession>A0AAW1JZ77</accession>
<protein>
    <submittedName>
        <fullName evidence="2">Uncharacterized protein</fullName>
    </submittedName>
</protein>
<feature type="compositionally biased region" description="Acidic residues" evidence="1">
    <location>
        <begin position="1"/>
        <end position="37"/>
    </location>
</feature>
<keyword evidence="3" id="KW-1185">Reference proteome</keyword>
<evidence type="ECO:0000256" key="1">
    <source>
        <dbReference type="SAM" id="MobiDB-lite"/>
    </source>
</evidence>
<dbReference type="AlphaFoldDB" id="A0AAW1JZ77"/>
<sequence length="220" mass="25060">MSYDCGPEEEEEEWTSSDEDGENSDFSIDEESDDEEHNDPNNNDLYRSQSCLATLINTGRNLCHGISIHLQNSSVEQINLATLINTGRNLCHGISIHLQNSSVEQINPNQILVIPTRAEKVKSYCDGQGLHEIYKPSVIHLENCKIDVLGKIFMSRNPLQEEFIFNLPKLNITPKEEKSRKPLHLRNIEETKERHLKSVINNLHTGTQGTHHPWINSTLI</sequence>
<name>A0AAW1JZ77_POPJA</name>
<proteinExistence type="predicted"/>
<dbReference type="EMBL" id="JASPKY010000297">
    <property type="protein sequence ID" value="KAK9710171.1"/>
    <property type="molecule type" value="Genomic_DNA"/>
</dbReference>